<protein>
    <submittedName>
        <fullName evidence="3">Acetyl esterase/lipase</fullName>
    </submittedName>
</protein>
<evidence type="ECO:0000313" key="3">
    <source>
        <dbReference type="EMBL" id="PVY62536.1"/>
    </source>
</evidence>
<dbReference type="RefSeq" id="WP_083851272.1">
    <property type="nucleotide sequence ID" value="NZ_JACCEX010000002.1"/>
</dbReference>
<dbReference type="Gene3D" id="3.40.50.1820">
    <property type="entry name" value="alpha/beta hydrolase"/>
    <property type="match status" value="1"/>
</dbReference>
<keyword evidence="4" id="KW-1185">Reference proteome</keyword>
<dbReference type="InterPro" id="IPR050300">
    <property type="entry name" value="GDXG_lipolytic_enzyme"/>
</dbReference>
<dbReference type="InterPro" id="IPR013094">
    <property type="entry name" value="AB_hydrolase_3"/>
</dbReference>
<name>A0A2U1CND7_9BURK</name>
<dbReference type="PANTHER" id="PTHR48081:SF33">
    <property type="entry name" value="KYNURENINE FORMAMIDASE"/>
    <property type="match status" value="1"/>
</dbReference>
<dbReference type="InterPro" id="IPR029058">
    <property type="entry name" value="AB_hydrolase_fold"/>
</dbReference>
<evidence type="ECO:0000256" key="1">
    <source>
        <dbReference type="ARBA" id="ARBA00022801"/>
    </source>
</evidence>
<dbReference type="SUPFAM" id="SSF53474">
    <property type="entry name" value="alpha/beta-Hydrolases"/>
    <property type="match status" value="1"/>
</dbReference>
<keyword evidence="1" id="KW-0378">Hydrolase</keyword>
<gene>
    <name evidence="3" type="ORF">C7440_2030</name>
</gene>
<dbReference type="PANTHER" id="PTHR48081">
    <property type="entry name" value="AB HYDROLASE SUPERFAMILY PROTEIN C4A8.06C"/>
    <property type="match status" value="1"/>
</dbReference>
<reference evidence="3 4" key="1">
    <citation type="submission" date="2018-04" db="EMBL/GenBank/DDBJ databases">
        <title>Genomic Encyclopedia of Type Strains, Phase IV (KMG-IV): sequencing the most valuable type-strain genomes for metagenomic binning, comparative biology and taxonomic classification.</title>
        <authorList>
            <person name="Goeker M."/>
        </authorList>
    </citation>
    <scope>NUCLEOTIDE SEQUENCE [LARGE SCALE GENOMIC DNA]</scope>
    <source>
        <strain evidence="3 4">DSM 10065</strain>
    </source>
</reference>
<organism evidence="3 4">
    <name type="scientific">Pusillimonas noertemannii</name>
    <dbReference type="NCBI Taxonomy" id="305977"/>
    <lineage>
        <taxon>Bacteria</taxon>
        <taxon>Pseudomonadati</taxon>
        <taxon>Pseudomonadota</taxon>
        <taxon>Betaproteobacteria</taxon>
        <taxon>Burkholderiales</taxon>
        <taxon>Alcaligenaceae</taxon>
        <taxon>Pusillimonas</taxon>
    </lineage>
</organism>
<dbReference type="AlphaFoldDB" id="A0A2U1CND7"/>
<dbReference type="GO" id="GO:0016787">
    <property type="term" value="F:hydrolase activity"/>
    <property type="evidence" value="ECO:0007669"/>
    <property type="project" value="UniProtKB-KW"/>
</dbReference>
<sequence>MSWDALPPRPPMLHPEAGPYAERVLELTRAAQLHARPVLDVPYGDDYWQKLDIYPPARVAGEPVPVLMFLHGGAWTCGYKEWMGFMAPLFVDLPAIFISVSYRLSPESKFPEALHDTQDALSWVWRNIGAHGGDPDRIALGGHSAGGHLAALSVLDAEGLAQRGLPPDVVKVCLPVSAPLDLRAPPDHRDAGQQRAYRDFLAHEQDDARASPIARANPVDARFLVAWGENDFPRIKLQGPLMVEALSRVGVDSVGMQVPGASHFDTSLNCIQAGHPWTLAARELIAGMSLPAQHASLLAPPRIQGRS</sequence>
<proteinExistence type="predicted"/>
<accession>A0A2U1CND7</accession>
<comment type="caution">
    <text evidence="3">The sequence shown here is derived from an EMBL/GenBank/DDBJ whole genome shotgun (WGS) entry which is preliminary data.</text>
</comment>
<dbReference type="Proteomes" id="UP000246145">
    <property type="component" value="Unassembled WGS sequence"/>
</dbReference>
<dbReference type="EMBL" id="QEKO01000002">
    <property type="protein sequence ID" value="PVY62536.1"/>
    <property type="molecule type" value="Genomic_DNA"/>
</dbReference>
<dbReference type="OrthoDB" id="9771666at2"/>
<evidence type="ECO:0000259" key="2">
    <source>
        <dbReference type="Pfam" id="PF07859"/>
    </source>
</evidence>
<dbReference type="Pfam" id="PF07859">
    <property type="entry name" value="Abhydrolase_3"/>
    <property type="match status" value="1"/>
</dbReference>
<dbReference type="STRING" id="1231391.GCA_000308195_02074"/>
<evidence type="ECO:0000313" key="4">
    <source>
        <dbReference type="Proteomes" id="UP000246145"/>
    </source>
</evidence>
<feature type="domain" description="Alpha/beta hydrolase fold-3" evidence="2">
    <location>
        <begin position="67"/>
        <end position="263"/>
    </location>
</feature>